<dbReference type="PANTHER" id="PTHR34472">
    <property type="entry name" value="SULFUR CARRIER PROTEIN THIS"/>
    <property type="match status" value="1"/>
</dbReference>
<organism evidence="1 2">
    <name type="scientific">Jeotgalibacillus proteolyticus</name>
    <dbReference type="NCBI Taxonomy" id="2082395"/>
    <lineage>
        <taxon>Bacteria</taxon>
        <taxon>Bacillati</taxon>
        <taxon>Bacillota</taxon>
        <taxon>Bacilli</taxon>
        <taxon>Bacillales</taxon>
        <taxon>Caryophanaceae</taxon>
        <taxon>Jeotgalibacillus</taxon>
    </lineage>
</organism>
<dbReference type="InterPro" id="IPR012675">
    <property type="entry name" value="Beta-grasp_dom_sf"/>
</dbReference>
<dbReference type="Proteomes" id="UP000239047">
    <property type="component" value="Unassembled WGS sequence"/>
</dbReference>
<keyword evidence="2" id="KW-1185">Reference proteome</keyword>
<dbReference type="CDD" id="cd00565">
    <property type="entry name" value="Ubl_ThiS"/>
    <property type="match status" value="1"/>
</dbReference>
<accession>A0A2S5GD55</accession>
<dbReference type="AlphaFoldDB" id="A0A2S5GD55"/>
<dbReference type="InterPro" id="IPR010035">
    <property type="entry name" value="Thi_S"/>
</dbReference>
<comment type="caution">
    <text evidence="1">The sequence shown here is derived from an EMBL/GenBank/DDBJ whole genome shotgun (WGS) entry which is preliminary data.</text>
</comment>
<reference evidence="1 2" key="1">
    <citation type="submission" date="2018-02" db="EMBL/GenBank/DDBJ databases">
        <title>Jeotgalibacillus proteolyticum sp. nov. a protease producing bacterium isolated from ocean sediments of Laizhou Bay.</title>
        <authorList>
            <person name="Li Y."/>
        </authorList>
    </citation>
    <scope>NUCLEOTIDE SEQUENCE [LARGE SCALE GENOMIC DNA]</scope>
    <source>
        <strain evidence="1 2">22-7</strain>
    </source>
</reference>
<protein>
    <submittedName>
        <fullName evidence="1">Thiamine biosynthesis protein ThiS</fullName>
    </submittedName>
</protein>
<gene>
    <name evidence="1" type="primary">thiS</name>
    <name evidence="1" type="ORF">C4B60_09315</name>
</gene>
<dbReference type="InterPro" id="IPR016155">
    <property type="entry name" value="Mopterin_synth/thiamin_S_b"/>
</dbReference>
<dbReference type="EMBL" id="PREZ01000003">
    <property type="protein sequence ID" value="PPA70972.1"/>
    <property type="molecule type" value="Genomic_DNA"/>
</dbReference>
<dbReference type="PANTHER" id="PTHR34472:SF1">
    <property type="entry name" value="SULFUR CARRIER PROTEIN THIS"/>
    <property type="match status" value="1"/>
</dbReference>
<evidence type="ECO:0000313" key="1">
    <source>
        <dbReference type="EMBL" id="PPA70972.1"/>
    </source>
</evidence>
<sequence>MKLIVNEKEVTVPDSVTVVKDLLHHFELTDRVVMVEQNQEVIDHSAHTVQPVKEGDQFQLVQFVGGG</sequence>
<dbReference type="RefSeq" id="WP_104057721.1">
    <property type="nucleotide sequence ID" value="NZ_PREZ01000003.1"/>
</dbReference>
<dbReference type="Pfam" id="PF02597">
    <property type="entry name" value="ThiS"/>
    <property type="match status" value="1"/>
</dbReference>
<dbReference type="InterPro" id="IPR003749">
    <property type="entry name" value="ThiS/MoaD-like"/>
</dbReference>
<dbReference type="Gene3D" id="3.10.20.30">
    <property type="match status" value="1"/>
</dbReference>
<evidence type="ECO:0000313" key="2">
    <source>
        <dbReference type="Proteomes" id="UP000239047"/>
    </source>
</evidence>
<dbReference type="SUPFAM" id="SSF54285">
    <property type="entry name" value="MoaD/ThiS"/>
    <property type="match status" value="1"/>
</dbReference>
<proteinExistence type="predicted"/>
<dbReference type="NCBIfam" id="TIGR01683">
    <property type="entry name" value="thiS"/>
    <property type="match status" value="1"/>
</dbReference>
<name>A0A2S5GD55_9BACL</name>
<dbReference type="OrthoDB" id="9798559at2"/>